<dbReference type="PANTHER" id="PTHR45712:SF22">
    <property type="entry name" value="INSULIN-LIKE GROWTH FACTOR-BINDING PROTEIN COMPLEX ACID LABILE SUBUNIT"/>
    <property type="match status" value="1"/>
</dbReference>
<keyword evidence="1" id="KW-0433">Leucine-rich repeat</keyword>
<evidence type="ECO:0000313" key="7">
    <source>
        <dbReference type="EMBL" id="CAH2046856.1"/>
    </source>
</evidence>
<dbReference type="Proteomes" id="UP000837857">
    <property type="component" value="Chromosome 17"/>
</dbReference>
<feature type="signal peptide" evidence="5">
    <location>
        <begin position="1"/>
        <end position="19"/>
    </location>
</feature>
<feature type="transmembrane region" description="Helical" evidence="4">
    <location>
        <begin position="401"/>
        <end position="425"/>
    </location>
</feature>
<proteinExistence type="predicted"/>
<dbReference type="PROSITE" id="PS51450">
    <property type="entry name" value="LRR"/>
    <property type="match status" value="2"/>
</dbReference>
<feature type="chain" id="PRO_5047277884" description="LRRCT domain-containing protein" evidence="5">
    <location>
        <begin position="20"/>
        <end position="456"/>
    </location>
</feature>
<evidence type="ECO:0000256" key="3">
    <source>
        <dbReference type="ARBA" id="ARBA00022737"/>
    </source>
</evidence>
<feature type="domain" description="LRRCT" evidence="6">
    <location>
        <begin position="347"/>
        <end position="395"/>
    </location>
</feature>
<dbReference type="InterPro" id="IPR000483">
    <property type="entry name" value="Cys-rich_flank_reg_C"/>
</dbReference>
<dbReference type="EMBL" id="OW152829">
    <property type="protein sequence ID" value="CAH2046856.1"/>
    <property type="molecule type" value="Genomic_DNA"/>
</dbReference>
<reference evidence="7" key="1">
    <citation type="submission" date="2022-03" db="EMBL/GenBank/DDBJ databases">
        <authorList>
            <person name="Martin H S."/>
        </authorList>
    </citation>
    <scope>NUCLEOTIDE SEQUENCE</scope>
</reference>
<dbReference type="InterPro" id="IPR001611">
    <property type="entry name" value="Leu-rich_rpt"/>
</dbReference>
<dbReference type="Pfam" id="PF13855">
    <property type="entry name" value="LRR_8"/>
    <property type="match status" value="2"/>
</dbReference>
<gene>
    <name evidence="7" type="ORF">IPOD504_LOCUS5516</name>
</gene>
<dbReference type="SUPFAM" id="SSF52058">
    <property type="entry name" value="L domain-like"/>
    <property type="match status" value="1"/>
</dbReference>
<evidence type="ECO:0000313" key="8">
    <source>
        <dbReference type="Proteomes" id="UP000837857"/>
    </source>
</evidence>
<protein>
    <recommendedName>
        <fullName evidence="6">LRRCT domain-containing protein</fullName>
    </recommendedName>
</protein>
<keyword evidence="4" id="KW-1133">Transmembrane helix</keyword>
<keyword evidence="2 5" id="KW-0732">Signal</keyword>
<evidence type="ECO:0000256" key="4">
    <source>
        <dbReference type="SAM" id="Phobius"/>
    </source>
</evidence>
<keyword evidence="4" id="KW-0812">Transmembrane</keyword>
<dbReference type="Gene3D" id="3.80.10.10">
    <property type="entry name" value="Ribonuclease Inhibitor"/>
    <property type="match status" value="3"/>
</dbReference>
<dbReference type="SMART" id="SM00369">
    <property type="entry name" value="LRR_TYP"/>
    <property type="match status" value="5"/>
</dbReference>
<dbReference type="InterPro" id="IPR003591">
    <property type="entry name" value="Leu-rich_rpt_typical-subtyp"/>
</dbReference>
<accession>A0ABN8I201</accession>
<keyword evidence="8" id="KW-1185">Reference proteome</keyword>
<name>A0ABN8I201_9NEOP</name>
<evidence type="ECO:0000259" key="6">
    <source>
        <dbReference type="SMART" id="SM00082"/>
    </source>
</evidence>
<dbReference type="InterPro" id="IPR032675">
    <property type="entry name" value="LRR_dom_sf"/>
</dbReference>
<sequence>MRRLLVIIAFILNVYKVQSWTFCDSGSQCACRYHDRVDEDFIRQYIDCSHKKNVIKDNITMPDKAYALDMSSNGLKALRSGNFLRSNSLQELVLKNNEIADIEAGALKFPELKRLDLSNNRLERINGDIFKSIRKLEYLNLADNNFVSFTKLTFHPLSELKEIVLDNNDIGRSLDDTDLFDRDGYGLTNKIRKVSISGINLNAVHDNFFIDAYDIRELDISNNSLTDLFEIPFTLEHLDVSDNPIVEVAEEDFNDLTALRVLKMNNVAIKEVPAYAFAPLHGLIKLELERNKNLTEFSALAFGREVLEDADDFLLEELSLKSSRLSSLDERLQVPLGQLARLDLQGNLWHCDCRLVWLKQFQIKPNDYEHLRCYTPKPMYNSKVFELNSKYFKCAAAKKHVGVAIGLIAFCMFVSATTLWLFWYLPKCQSRGKFISGMYNPATAYAVLPMNATREL</sequence>
<evidence type="ECO:0000256" key="2">
    <source>
        <dbReference type="ARBA" id="ARBA00022729"/>
    </source>
</evidence>
<dbReference type="InterPro" id="IPR050333">
    <property type="entry name" value="SLRP"/>
</dbReference>
<dbReference type="PANTHER" id="PTHR45712">
    <property type="entry name" value="AGAP008170-PA"/>
    <property type="match status" value="1"/>
</dbReference>
<evidence type="ECO:0000256" key="1">
    <source>
        <dbReference type="ARBA" id="ARBA00022614"/>
    </source>
</evidence>
<keyword evidence="4" id="KW-0472">Membrane</keyword>
<keyword evidence="3" id="KW-0677">Repeat</keyword>
<feature type="non-terminal residue" evidence="7">
    <location>
        <position position="456"/>
    </location>
</feature>
<evidence type="ECO:0000256" key="5">
    <source>
        <dbReference type="SAM" id="SignalP"/>
    </source>
</evidence>
<dbReference type="SMART" id="SM00082">
    <property type="entry name" value="LRRCT"/>
    <property type="match status" value="1"/>
</dbReference>
<organism evidence="7 8">
    <name type="scientific">Iphiclides podalirius</name>
    <name type="common">scarce swallowtail</name>
    <dbReference type="NCBI Taxonomy" id="110791"/>
    <lineage>
        <taxon>Eukaryota</taxon>
        <taxon>Metazoa</taxon>
        <taxon>Ecdysozoa</taxon>
        <taxon>Arthropoda</taxon>
        <taxon>Hexapoda</taxon>
        <taxon>Insecta</taxon>
        <taxon>Pterygota</taxon>
        <taxon>Neoptera</taxon>
        <taxon>Endopterygota</taxon>
        <taxon>Lepidoptera</taxon>
        <taxon>Glossata</taxon>
        <taxon>Ditrysia</taxon>
        <taxon>Papilionoidea</taxon>
        <taxon>Papilionidae</taxon>
        <taxon>Papilioninae</taxon>
        <taxon>Iphiclides</taxon>
    </lineage>
</organism>